<feature type="region of interest" description="Disordered" evidence="1">
    <location>
        <begin position="634"/>
        <end position="727"/>
    </location>
</feature>
<comment type="caution">
    <text evidence="2">The sequence shown here is derived from an EMBL/GenBank/DDBJ whole genome shotgun (WGS) entry which is preliminary data.</text>
</comment>
<dbReference type="InterPro" id="IPR052586">
    <property type="entry name" value="ASCC2"/>
</dbReference>
<organism evidence="2 3">
    <name type="scientific">Paratrimastix pyriformis</name>
    <dbReference type="NCBI Taxonomy" id="342808"/>
    <lineage>
        <taxon>Eukaryota</taxon>
        <taxon>Metamonada</taxon>
        <taxon>Preaxostyla</taxon>
        <taxon>Paratrimastigidae</taxon>
        <taxon>Paratrimastix</taxon>
    </lineage>
</organism>
<feature type="compositionally biased region" description="Low complexity" evidence="1">
    <location>
        <begin position="634"/>
        <end position="658"/>
    </location>
</feature>
<evidence type="ECO:0000313" key="3">
    <source>
        <dbReference type="Proteomes" id="UP001141327"/>
    </source>
</evidence>
<dbReference type="PANTHER" id="PTHR21494">
    <property type="entry name" value="ACTIVATING SIGNAL COINTEGRATOR 1 COMPLEX SUBUNIT 2 ASC-1 COMPLEX SUBUNIT P100"/>
    <property type="match status" value="1"/>
</dbReference>
<dbReference type="EMBL" id="JAPMOS010000013">
    <property type="protein sequence ID" value="KAJ4460463.1"/>
    <property type="molecule type" value="Genomic_DNA"/>
</dbReference>
<protein>
    <submittedName>
        <fullName evidence="2">Activating signal cointegrator complex subunit 2</fullName>
    </submittedName>
</protein>
<feature type="compositionally biased region" description="Acidic residues" evidence="1">
    <location>
        <begin position="689"/>
        <end position="700"/>
    </location>
</feature>
<evidence type="ECO:0000256" key="1">
    <source>
        <dbReference type="SAM" id="MobiDB-lite"/>
    </source>
</evidence>
<name>A0ABQ8UNR8_9EUKA</name>
<accession>A0ABQ8UNR8</accession>
<sequence>MALQTLIKLPPEFPSPEQIEPFDLPPFLPQDNYLADERAFVPQTNEAFCVWNESLSALLKMPPLLFWAQVVYDESVVPFLDSFLRFAARPEHGPLATEAQRALYEGVARVLLRLSDYREGGHSVMEESLWARVVTERGVFDAAKLLDACALYGAVMPALQPALVRLTRALPRLSGDMRQACSLAATVLGELMGTFVPVPPGEPVPGGARDGLLYLSDICGTLQAALHAYGPLGGMLADAGLVEAAVRLYERIAGWLRASAPALEREWLAWNGLLERIMQLVRVVVAKAHLEPIRLGRDDGQRLLLLLGRMADMAPLDAPAAPAAASPVPVGGRGPREAPPAGGALQRWACLGALEARHGWLADIEQAARAGKRMEMRRLQSALAKLRPAEPAAHPTGPSGAPAAVPAAAGGRLTGEQVEAMFRDVDPAIVRDTIRSCGSNPAQAVQTSPLVEGRRSIYADELEAGRLYHKHVPRGAPHVPFGHGNTTSWRSVPTKARALVVPLTPGRRCLGCGQMLTPFAHPSPSCSAPGAGAFAQLLDDHESRPAVAVADERPDLSEYLTAVVPWGVEAPVDPAARTDPARLLDPTMPQYWAHFDPLPAPPRATALAPGPAGGGAPAAGGLVRLVVSGGVGASVAKAPPGPQPLGQQPRPPNTTSHTSPHESPSRHGIVPDCAAPPGRGRRGRPGEADQYDDEYDDTLDEYARHKKHNRKSGADRKAQRGMLGLRT</sequence>
<dbReference type="Proteomes" id="UP001141327">
    <property type="component" value="Unassembled WGS sequence"/>
</dbReference>
<gene>
    <name evidence="2" type="ORF">PAPYR_3510</name>
</gene>
<evidence type="ECO:0000313" key="2">
    <source>
        <dbReference type="EMBL" id="KAJ4460463.1"/>
    </source>
</evidence>
<feature type="compositionally biased region" description="Low complexity" evidence="1">
    <location>
        <begin position="395"/>
        <end position="407"/>
    </location>
</feature>
<reference evidence="2" key="1">
    <citation type="journal article" date="2022" name="bioRxiv">
        <title>Genomics of Preaxostyla Flagellates Illuminates Evolutionary Transitions and the Path Towards Mitochondrial Loss.</title>
        <authorList>
            <person name="Novak L.V.F."/>
            <person name="Treitli S.C."/>
            <person name="Pyrih J."/>
            <person name="Halakuc P."/>
            <person name="Pipaliya S.V."/>
            <person name="Vacek V."/>
            <person name="Brzon O."/>
            <person name="Soukal P."/>
            <person name="Eme L."/>
            <person name="Dacks J.B."/>
            <person name="Karnkowska A."/>
            <person name="Elias M."/>
            <person name="Hampl V."/>
        </authorList>
    </citation>
    <scope>NUCLEOTIDE SEQUENCE</scope>
    <source>
        <strain evidence="2">RCP-MX</strain>
    </source>
</reference>
<dbReference type="PANTHER" id="PTHR21494:SF0">
    <property type="entry name" value="ACTIVATING SIGNAL COINTEGRATOR 1 COMPLEX SUBUNIT 2"/>
    <property type="match status" value="1"/>
</dbReference>
<keyword evidence="3" id="KW-1185">Reference proteome</keyword>
<proteinExistence type="predicted"/>
<feature type="region of interest" description="Disordered" evidence="1">
    <location>
        <begin position="387"/>
        <end position="407"/>
    </location>
</feature>